<feature type="chain" id="PRO_5007295787" description="Carbohydrate-binding module family 19 domain-containing protein" evidence="2">
    <location>
        <begin position="24"/>
        <end position="375"/>
    </location>
</feature>
<gene>
    <name evidence="3" type="ORF">M427DRAFT_141440</name>
</gene>
<sequence length="375" mass="39828">MPSAGTLITALALSLFLVLSASAHIEMTNLAPRNRKYIKGITMLTLLVLFVYRNLSPLGHTCPFPCQGKMKQRTNFATYQAGSSISVTLDGGHCQFALFYNNGNMFVVLTTAKRECLCAEGLSYTVPIPAGAPPGDAIFSWSWINAVSSCEYYQDCADVTIQGADGRSLMGPQLLVVNALPSTVMVPEFSSKQTAREDLLDAQPQITVRADQQGPGIFMGTGTSAFATEKLHSAAAPPTIRTLFCGYSPSGFFSSCLCLGQSHPCLPNISAQAFQMCPTNGWMNNTCPGYTICITSPQVVGKEIICGYLLVTSSARTTEGTLPTSTSPSDATENVPSTQSRVGGQILAAEAGCTPGTAECLCNSGRNWVVFQCEA</sequence>
<evidence type="ECO:0000313" key="4">
    <source>
        <dbReference type="Proteomes" id="UP000070544"/>
    </source>
</evidence>
<reference evidence="3 4" key="1">
    <citation type="journal article" date="2015" name="Genome Biol. Evol.">
        <title>Phylogenomic analyses indicate that early fungi evolved digesting cell walls of algal ancestors of land plants.</title>
        <authorList>
            <person name="Chang Y."/>
            <person name="Wang S."/>
            <person name="Sekimoto S."/>
            <person name="Aerts A.L."/>
            <person name="Choi C."/>
            <person name="Clum A."/>
            <person name="LaButti K.M."/>
            <person name="Lindquist E.A."/>
            <person name="Yee Ngan C."/>
            <person name="Ohm R.A."/>
            <person name="Salamov A.A."/>
            <person name="Grigoriev I.V."/>
            <person name="Spatafora J.W."/>
            <person name="Berbee M.L."/>
        </authorList>
    </citation>
    <scope>NUCLEOTIDE SEQUENCE [LARGE SCALE GENOMIC DNA]</scope>
    <source>
        <strain evidence="3 4">JEL478</strain>
    </source>
</reference>
<evidence type="ECO:0008006" key="5">
    <source>
        <dbReference type="Google" id="ProtNLM"/>
    </source>
</evidence>
<feature type="signal peptide" evidence="2">
    <location>
        <begin position="1"/>
        <end position="23"/>
    </location>
</feature>
<dbReference type="Proteomes" id="UP000070544">
    <property type="component" value="Unassembled WGS sequence"/>
</dbReference>
<dbReference type="STRING" id="1344416.A0A138ZX48"/>
<dbReference type="OrthoDB" id="2342176at2759"/>
<name>A0A138ZX48_GONPJ</name>
<dbReference type="PANTHER" id="PTHR36182:SF1">
    <property type="entry name" value="PROTEIN, PUTATIVE (AFU_ORTHOLOGUE AFUA_6G10930)-RELATED"/>
    <property type="match status" value="1"/>
</dbReference>
<evidence type="ECO:0000256" key="2">
    <source>
        <dbReference type="SAM" id="SignalP"/>
    </source>
</evidence>
<dbReference type="AlphaFoldDB" id="A0A138ZX48"/>
<proteinExistence type="predicted"/>
<dbReference type="PANTHER" id="PTHR36182">
    <property type="entry name" value="PROTEIN, PUTATIVE (AFU_ORTHOLOGUE AFUA_6G10930)-RELATED"/>
    <property type="match status" value="1"/>
</dbReference>
<evidence type="ECO:0000256" key="1">
    <source>
        <dbReference type="SAM" id="MobiDB-lite"/>
    </source>
</evidence>
<dbReference type="Gene3D" id="2.70.50.70">
    <property type="match status" value="1"/>
</dbReference>
<feature type="region of interest" description="Disordered" evidence="1">
    <location>
        <begin position="318"/>
        <end position="338"/>
    </location>
</feature>
<accession>A0A138ZX48</accession>
<protein>
    <recommendedName>
        <fullName evidence="5">Carbohydrate-binding module family 19 domain-containing protein</fullName>
    </recommendedName>
</protein>
<organism evidence="3 4">
    <name type="scientific">Gonapodya prolifera (strain JEL478)</name>
    <name type="common">Monoblepharis prolifera</name>
    <dbReference type="NCBI Taxonomy" id="1344416"/>
    <lineage>
        <taxon>Eukaryota</taxon>
        <taxon>Fungi</taxon>
        <taxon>Fungi incertae sedis</taxon>
        <taxon>Chytridiomycota</taxon>
        <taxon>Chytridiomycota incertae sedis</taxon>
        <taxon>Monoblepharidomycetes</taxon>
        <taxon>Monoblepharidales</taxon>
        <taxon>Gonapodyaceae</taxon>
        <taxon>Gonapodya</taxon>
    </lineage>
</organism>
<dbReference type="EMBL" id="KQ965891">
    <property type="protein sequence ID" value="KXS09092.1"/>
    <property type="molecule type" value="Genomic_DNA"/>
</dbReference>
<keyword evidence="2" id="KW-0732">Signal</keyword>
<evidence type="ECO:0000313" key="3">
    <source>
        <dbReference type="EMBL" id="KXS09092.1"/>
    </source>
</evidence>
<keyword evidence="4" id="KW-1185">Reference proteome</keyword>